<evidence type="ECO:0000313" key="3">
    <source>
        <dbReference type="Proteomes" id="UP000593758"/>
    </source>
</evidence>
<feature type="transmembrane region" description="Helical" evidence="1">
    <location>
        <begin position="101"/>
        <end position="120"/>
    </location>
</feature>
<keyword evidence="3" id="KW-1185">Reference proteome</keyword>
<keyword evidence="1" id="KW-0472">Membrane</keyword>
<sequence length="127" mass="13323">MSDPFGGRYHDQGIGGMDRRYVSGMLVSVGHLLGWSAVLVPLLVFGLVGAAFISVDYGWVMPTGAPSLPMAVLVCAGMFLGGAITAAIGRSRVRKLRPWAGVIWYVVAAGMLLGGSAWLIEAYGIPV</sequence>
<accession>A0A7M1SPX8</accession>
<dbReference type="Proteomes" id="UP000593758">
    <property type="component" value="Chromosome"/>
</dbReference>
<protein>
    <submittedName>
        <fullName evidence="2">Uncharacterized protein</fullName>
    </submittedName>
</protein>
<feature type="transmembrane region" description="Helical" evidence="1">
    <location>
        <begin position="68"/>
        <end position="89"/>
    </location>
</feature>
<dbReference type="RefSeq" id="WP_193496122.1">
    <property type="nucleotide sequence ID" value="NZ_CP063169.1"/>
</dbReference>
<keyword evidence="1" id="KW-1133">Transmembrane helix</keyword>
<proteinExistence type="predicted"/>
<name>A0A7M1SPX8_9MICO</name>
<dbReference type="KEGG" id="halt:IM660_13130"/>
<gene>
    <name evidence="2" type="ORF">IM660_13130</name>
</gene>
<keyword evidence="1" id="KW-0812">Transmembrane</keyword>
<organism evidence="2 3">
    <name type="scientific">Ruania alkalisoli</name>
    <dbReference type="NCBI Taxonomy" id="2779775"/>
    <lineage>
        <taxon>Bacteria</taxon>
        <taxon>Bacillati</taxon>
        <taxon>Actinomycetota</taxon>
        <taxon>Actinomycetes</taxon>
        <taxon>Micrococcales</taxon>
        <taxon>Ruaniaceae</taxon>
        <taxon>Ruania</taxon>
    </lineage>
</organism>
<reference evidence="2 3" key="1">
    <citation type="submission" date="2020-10" db="EMBL/GenBank/DDBJ databases">
        <title>Haloactinobacterium sp. RN3S43, a bacterium isolated from saline soil.</title>
        <authorList>
            <person name="Sun J.-Q."/>
        </authorList>
    </citation>
    <scope>NUCLEOTIDE SEQUENCE [LARGE SCALE GENOMIC DNA]</scope>
    <source>
        <strain evidence="2 3">RN3S43</strain>
    </source>
</reference>
<feature type="transmembrane region" description="Helical" evidence="1">
    <location>
        <begin position="21"/>
        <end position="48"/>
    </location>
</feature>
<dbReference type="EMBL" id="CP063169">
    <property type="protein sequence ID" value="QOR69616.1"/>
    <property type="molecule type" value="Genomic_DNA"/>
</dbReference>
<evidence type="ECO:0000256" key="1">
    <source>
        <dbReference type="SAM" id="Phobius"/>
    </source>
</evidence>
<dbReference type="AlphaFoldDB" id="A0A7M1SPX8"/>
<evidence type="ECO:0000313" key="2">
    <source>
        <dbReference type="EMBL" id="QOR69616.1"/>
    </source>
</evidence>